<dbReference type="InterPro" id="IPR013083">
    <property type="entry name" value="Znf_RING/FYVE/PHD"/>
</dbReference>
<evidence type="ECO:0000313" key="18">
    <source>
        <dbReference type="EMBL" id="CAH3145375.1"/>
    </source>
</evidence>
<feature type="binding site" evidence="12">
    <location>
        <position position="110"/>
    </location>
    <ligand>
        <name>ATP</name>
        <dbReference type="ChEBI" id="CHEBI:30616"/>
    </ligand>
</feature>
<dbReference type="SUPFAM" id="SSF57850">
    <property type="entry name" value="RING/U-box"/>
    <property type="match status" value="1"/>
</dbReference>
<dbReference type="SMART" id="SM00184">
    <property type="entry name" value="RING"/>
    <property type="match status" value="1"/>
</dbReference>
<keyword evidence="3" id="KW-0963">Cytoplasm</keyword>
<dbReference type="InterPro" id="IPR001564">
    <property type="entry name" value="Nucleoside_diP_kinase"/>
</dbReference>
<evidence type="ECO:0000256" key="12">
    <source>
        <dbReference type="PROSITE-ProRule" id="PRU00706"/>
    </source>
</evidence>
<dbReference type="Pfam" id="PF25364">
    <property type="entry name" value="PH_NDK7_N"/>
    <property type="match status" value="1"/>
</dbReference>
<accession>A0ABN8PJX0</accession>
<dbReference type="InterPro" id="IPR037993">
    <property type="entry name" value="NDPk7B"/>
</dbReference>
<dbReference type="InterPro" id="IPR003137">
    <property type="entry name" value="PA_domain"/>
</dbReference>
<evidence type="ECO:0000256" key="15">
    <source>
        <dbReference type="SAM" id="Phobius"/>
    </source>
</evidence>
<evidence type="ECO:0000256" key="9">
    <source>
        <dbReference type="ARBA" id="ARBA00023212"/>
    </source>
</evidence>
<feature type="binding site" evidence="12">
    <location>
        <position position="190"/>
    </location>
    <ligand>
        <name>ATP</name>
        <dbReference type="ChEBI" id="CHEBI:30616"/>
    </ligand>
</feature>
<keyword evidence="5 11" id="KW-0479">Metal-binding</keyword>
<evidence type="ECO:0000256" key="13">
    <source>
        <dbReference type="RuleBase" id="RU004011"/>
    </source>
</evidence>
<evidence type="ECO:0000256" key="4">
    <source>
        <dbReference type="ARBA" id="ARBA00022692"/>
    </source>
</evidence>
<feature type="transmembrane region" description="Helical" evidence="15">
    <location>
        <begin position="526"/>
        <end position="551"/>
    </location>
</feature>
<dbReference type="SMART" id="SM00676">
    <property type="entry name" value="DM10"/>
    <property type="match status" value="1"/>
</dbReference>
<feature type="domain" description="RING-type" evidence="16">
    <location>
        <begin position="585"/>
        <end position="627"/>
    </location>
</feature>
<dbReference type="PANTHER" id="PTHR43109:SF2">
    <property type="entry name" value="NUCLEOSIDE DIPHOSPHATE KINASE 7"/>
    <property type="match status" value="1"/>
</dbReference>
<evidence type="ECO:0000256" key="2">
    <source>
        <dbReference type="ARBA" id="ARBA00004430"/>
    </source>
</evidence>
<feature type="domain" description="DM10" evidence="17">
    <location>
        <begin position="14"/>
        <end position="102"/>
    </location>
</feature>
<feature type="active site" description="Pros-phosphohistidine intermediate" evidence="12">
    <location>
        <position position="365"/>
    </location>
</feature>
<dbReference type="Pfam" id="PF02225">
    <property type="entry name" value="PA"/>
    <property type="match status" value="1"/>
</dbReference>
<feature type="binding site" evidence="12">
    <location>
        <position position="214"/>
    </location>
    <ligand>
        <name>ATP</name>
        <dbReference type="ChEBI" id="CHEBI:30616"/>
    </ligand>
</feature>
<gene>
    <name evidence="18" type="ORF">PEVE_00043497</name>
</gene>
<comment type="subcellular location">
    <subcellularLocation>
        <location evidence="2">Cytoplasm</location>
        <location evidence="2">Cytoskeleton</location>
        <location evidence="2">Cilium axoneme</location>
    </subcellularLocation>
    <subcellularLocation>
        <location evidence="1">Membrane</location>
    </subcellularLocation>
</comment>
<evidence type="ECO:0000259" key="17">
    <source>
        <dbReference type="PROSITE" id="PS51336"/>
    </source>
</evidence>
<dbReference type="InterPro" id="IPR036850">
    <property type="entry name" value="NDK-like_dom_sf"/>
</dbReference>
<evidence type="ECO:0000256" key="5">
    <source>
        <dbReference type="ARBA" id="ARBA00022771"/>
    </source>
</evidence>
<proteinExistence type="inferred from homology"/>
<evidence type="ECO:0000256" key="8">
    <source>
        <dbReference type="ARBA" id="ARBA00023136"/>
    </source>
</evidence>
<keyword evidence="9" id="KW-0206">Cytoskeleton</keyword>
<keyword evidence="8 15" id="KW-0472">Membrane</keyword>
<evidence type="ECO:0000256" key="1">
    <source>
        <dbReference type="ARBA" id="ARBA00004370"/>
    </source>
</evidence>
<evidence type="ECO:0008006" key="20">
    <source>
        <dbReference type="Google" id="ProtNLM"/>
    </source>
</evidence>
<protein>
    <recommendedName>
        <fullName evidence="20">Nucleoside diphosphate kinase</fullName>
    </recommendedName>
</protein>
<dbReference type="EMBL" id="CALNXI010000891">
    <property type="protein sequence ID" value="CAH3145375.1"/>
    <property type="molecule type" value="Genomic_DNA"/>
</dbReference>
<feature type="binding site" evidence="12">
    <location>
        <position position="184"/>
    </location>
    <ligand>
        <name>ATP</name>
        <dbReference type="ChEBI" id="CHEBI:30616"/>
    </ligand>
</feature>
<dbReference type="PRINTS" id="PR01243">
    <property type="entry name" value="NUCDPKINASE"/>
</dbReference>
<evidence type="ECO:0000256" key="11">
    <source>
        <dbReference type="PROSITE-ProRule" id="PRU00175"/>
    </source>
</evidence>
<reference evidence="18 19" key="1">
    <citation type="submission" date="2022-05" db="EMBL/GenBank/DDBJ databases">
        <authorList>
            <consortium name="Genoscope - CEA"/>
            <person name="William W."/>
        </authorList>
    </citation>
    <scope>NUCLEOTIDE SEQUENCE [LARGE SCALE GENOMIC DNA]</scope>
</reference>
<dbReference type="SUPFAM" id="SSF54919">
    <property type="entry name" value="Nucleoside diphosphate kinase, NDK"/>
    <property type="match status" value="2"/>
</dbReference>
<evidence type="ECO:0000256" key="6">
    <source>
        <dbReference type="ARBA" id="ARBA00022833"/>
    </source>
</evidence>
<dbReference type="InterPro" id="IPR006602">
    <property type="entry name" value="DM10_dom"/>
</dbReference>
<dbReference type="Gene3D" id="3.50.30.30">
    <property type="match status" value="1"/>
</dbReference>
<evidence type="ECO:0000256" key="3">
    <source>
        <dbReference type="ARBA" id="ARBA00022490"/>
    </source>
</evidence>
<dbReference type="CDD" id="cd16796">
    <property type="entry name" value="RING-H2_RNF13"/>
    <property type="match status" value="1"/>
</dbReference>
<dbReference type="CDD" id="cd04412">
    <property type="entry name" value="NDPk7B"/>
    <property type="match status" value="1"/>
</dbReference>
<name>A0ABN8PJX0_9CNID</name>
<comment type="caution">
    <text evidence="12">Lacks conserved residue(s) required for the propagation of feature annotation.</text>
</comment>
<keyword evidence="5 11" id="KW-0863">Zinc-finger</keyword>
<evidence type="ECO:0000259" key="16">
    <source>
        <dbReference type="PROSITE" id="PS50089"/>
    </source>
</evidence>
<keyword evidence="7 15" id="KW-1133">Transmembrane helix</keyword>
<keyword evidence="19" id="KW-1185">Reference proteome</keyword>
<organism evidence="18 19">
    <name type="scientific">Porites evermanni</name>
    <dbReference type="NCBI Taxonomy" id="104178"/>
    <lineage>
        <taxon>Eukaryota</taxon>
        <taxon>Metazoa</taxon>
        <taxon>Cnidaria</taxon>
        <taxon>Anthozoa</taxon>
        <taxon>Hexacorallia</taxon>
        <taxon>Scleractinia</taxon>
        <taxon>Fungiina</taxon>
        <taxon>Poritidae</taxon>
        <taxon>Porites</taxon>
    </lineage>
</organism>
<comment type="caution">
    <text evidence="18">The sequence shown here is derived from an EMBL/GenBank/DDBJ whole genome shotgun (WGS) entry which is preliminary data.</text>
</comment>
<dbReference type="Pfam" id="PF13639">
    <property type="entry name" value="zf-RING_2"/>
    <property type="match status" value="1"/>
</dbReference>
<dbReference type="PANTHER" id="PTHR43109">
    <property type="entry name" value="NUCLEOSIDE DIPHOSPHATE KINASE 7"/>
    <property type="match status" value="1"/>
</dbReference>
<feature type="region of interest" description="Disordered" evidence="14">
    <location>
        <begin position="628"/>
        <end position="679"/>
    </location>
</feature>
<feature type="compositionally biased region" description="Polar residues" evidence="14">
    <location>
        <begin position="664"/>
        <end position="679"/>
    </location>
</feature>
<dbReference type="Gene3D" id="3.30.40.10">
    <property type="entry name" value="Zinc/RING finger domain, C3HC4 (zinc finger)"/>
    <property type="match status" value="1"/>
</dbReference>
<dbReference type="Gene3D" id="2.30.29.170">
    <property type="match status" value="1"/>
</dbReference>
<dbReference type="Proteomes" id="UP001159427">
    <property type="component" value="Unassembled WGS sequence"/>
</dbReference>
<sequence>MWFDYVFAYQQAASDDRFAFLAEWYDPRAALMRKYQLLYYPSDSSVEMYDIKNRRLFLKRSVIDDLELHHLFIGATITIHSRQLSITDYADQRTSNLLKSKNETTLAMIKPDAVSQMGYIIDMIHQEGFLICRAKMVRLSSSEASRFYAEHQGKPFYNYLVEFITSGPVVAMELKGSNAIEKWRTLLGPTDSATARNKAPLSVRAKFGTDNTKNAAHGSDSTLSAQKEIDFFFGGRTFSGKNTATFSDCTLCIIKPHAIVEGLTGKIISAICSKGFEISALQMFHLERANAEEFHEVYKGVVFEYKSMVEELCCGPCLAMEIRAPDAPVTFREFVGPADPEIARHLRPGTLRAMFGKDKIKNAVHCTDLPEDGLIEEYFSSNETLTHCYPYGFAYFGGQIRGGPMKGVVVLADPRSACSEVKHKSDYNQSSYTGYWFLLIDADDCDFDDKGFRATQAGFDAAIIRSLKSNDVEPIGGGSVADKVNIPVVYVGKETGEILEQNDFTKPDSRIYITAQQYPPIWDYEFYMIPFAVIVGICFILMAMFMISRYYRHYLEQRRSRLSPTNLRKIPTKKFKKGDDYYDVCAICLEEYKDGERLRILPCEHAYHCKCVDPWLTEGKRTCPVCKRPVSNDRRSRARNRRDRNDVESGSGETSHDADETTPLIGSTSASVASNSLTV</sequence>
<dbReference type="PROSITE" id="PS51336">
    <property type="entry name" value="DM10"/>
    <property type="match status" value="1"/>
</dbReference>
<evidence type="ECO:0000256" key="14">
    <source>
        <dbReference type="SAM" id="MobiDB-lite"/>
    </source>
</evidence>
<dbReference type="InterPro" id="IPR034907">
    <property type="entry name" value="NDK-like_dom"/>
</dbReference>
<feature type="binding site" evidence="12">
    <location>
        <position position="156"/>
    </location>
    <ligand>
        <name>ATP</name>
        <dbReference type="ChEBI" id="CHEBI:30616"/>
    </ligand>
</feature>
<dbReference type="SMART" id="SM00562">
    <property type="entry name" value="NDK"/>
    <property type="match status" value="2"/>
</dbReference>
<keyword evidence="4 15" id="KW-0812">Transmembrane</keyword>
<comment type="similarity">
    <text evidence="12 13">Belongs to the NDK family.</text>
</comment>
<evidence type="ECO:0000313" key="19">
    <source>
        <dbReference type="Proteomes" id="UP001159427"/>
    </source>
</evidence>
<feature type="active site" description="Pros-phosphohistidine intermediate" evidence="12">
    <location>
        <position position="217"/>
    </location>
</feature>
<dbReference type="PROSITE" id="PS50089">
    <property type="entry name" value="ZF_RING_2"/>
    <property type="match status" value="1"/>
</dbReference>
<dbReference type="Gene3D" id="3.30.70.141">
    <property type="entry name" value="Nucleoside diphosphate kinase-like domain"/>
    <property type="match status" value="2"/>
</dbReference>
<dbReference type="InterPro" id="IPR057579">
    <property type="entry name" value="DM10_NDK7"/>
</dbReference>
<dbReference type="Pfam" id="PF00334">
    <property type="entry name" value="NDK"/>
    <property type="match status" value="2"/>
</dbReference>
<feature type="binding site" evidence="12">
    <location>
        <position position="204"/>
    </location>
    <ligand>
        <name>ATP</name>
        <dbReference type="ChEBI" id="CHEBI:30616"/>
    </ligand>
</feature>
<dbReference type="InterPro" id="IPR001841">
    <property type="entry name" value="Znf_RING"/>
</dbReference>
<evidence type="ECO:0000256" key="10">
    <source>
        <dbReference type="ARBA" id="ARBA00023273"/>
    </source>
</evidence>
<keyword evidence="10" id="KW-0966">Cell projection</keyword>
<dbReference type="PROSITE" id="PS51374">
    <property type="entry name" value="NDPK_LIKE"/>
    <property type="match status" value="2"/>
</dbReference>
<keyword evidence="6" id="KW-0862">Zinc</keyword>
<evidence type="ECO:0000256" key="7">
    <source>
        <dbReference type="ARBA" id="ARBA00022989"/>
    </source>
</evidence>